<feature type="binding site" evidence="8">
    <location>
        <begin position="12"/>
        <end position="17"/>
    </location>
    <ligand>
        <name>ATP</name>
        <dbReference type="ChEBI" id="CHEBI:30616"/>
    </ligand>
</feature>
<dbReference type="Pfam" id="PF01121">
    <property type="entry name" value="CoaE"/>
    <property type="match status" value="1"/>
</dbReference>
<dbReference type="CDD" id="cd02022">
    <property type="entry name" value="DPCK"/>
    <property type="match status" value="1"/>
</dbReference>
<protein>
    <recommendedName>
        <fullName evidence="8 9">Dephospho-CoA kinase</fullName>
        <ecNumber evidence="8 9">2.7.1.24</ecNumber>
    </recommendedName>
    <alternativeName>
        <fullName evidence="8">Dephosphocoenzyme A kinase</fullName>
    </alternativeName>
</protein>
<evidence type="ECO:0000256" key="4">
    <source>
        <dbReference type="ARBA" id="ARBA00022741"/>
    </source>
</evidence>
<dbReference type="EC" id="2.7.1.24" evidence="8 9"/>
<evidence type="ECO:0000256" key="6">
    <source>
        <dbReference type="ARBA" id="ARBA00022840"/>
    </source>
</evidence>
<organism evidence="10 11">
    <name type="scientific">Carnobacterium divergens DSM 20623</name>
    <dbReference type="NCBI Taxonomy" id="1449336"/>
    <lineage>
        <taxon>Bacteria</taxon>
        <taxon>Bacillati</taxon>
        <taxon>Bacillota</taxon>
        <taxon>Bacilli</taxon>
        <taxon>Lactobacillales</taxon>
        <taxon>Carnobacteriaceae</taxon>
        <taxon>Carnobacterium</taxon>
    </lineage>
</organism>
<comment type="pathway">
    <text evidence="8">Cofactor biosynthesis; coenzyme A biosynthesis; CoA from (R)-pantothenate: step 5/5.</text>
</comment>
<keyword evidence="6 8" id="KW-0067">ATP-binding</keyword>
<dbReference type="FunFam" id="3.40.50.300:FF:000991">
    <property type="entry name" value="Dephospho-CoA kinase"/>
    <property type="match status" value="1"/>
</dbReference>
<evidence type="ECO:0000256" key="1">
    <source>
        <dbReference type="ARBA" id="ARBA00009018"/>
    </source>
</evidence>
<dbReference type="GO" id="GO:0015937">
    <property type="term" value="P:coenzyme A biosynthetic process"/>
    <property type="evidence" value="ECO:0007669"/>
    <property type="project" value="UniProtKB-UniRule"/>
</dbReference>
<proteinExistence type="inferred from homology"/>
<dbReference type="Proteomes" id="UP000051658">
    <property type="component" value="Unassembled WGS sequence"/>
</dbReference>
<evidence type="ECO:0000256" key="8">
    <source>
        <dbReference type="HAMAP-Rule" id="MF_00376"/>
    </source>
</evidence>
<keyword evidence="7 8" id="KW-0173">Coenzyme A biosynthesis</keyword>
<dbReference type="eggNOG" id="COG0237">
    <property type="taxonomic scope" value="Bacteria"/>
</dbReference>
<dbReference type="InterPro" id="IPR001977">
    <property type="entry name" value="Depp_CoAkinase"/>
</dbReference>
<dbReference type="PANTHER" id="PTHR10695:SF46">
    <property type="entry name" value="BIFUNCTIONAL COENZYME A SYNTHASE-RELATED"/>
    <property type="match status" value="1"/>
</dbReference>
<dbReference type="GO" id="GO:0005524">
    <property type="term" value="F:ATP binding"/>
    <property type="evidence" value="ECO:0007669"/>
    <property type="project" value="UniProtKB-UniRule"/>
</dbReference>
<comment type="caution">
    <text evidence="10">The sequence shown here is derived from an EMBL/GenBank/DDBJ whole genome shotgun (WGS) entry which is preliminary data.</text>
</comment>
<reference evidence="10 11" key="1">
    <citation type="journal article" date="2015" name="Genome Announc.">
        <title>Expanding the biotechnology potential of lactobacilli through comparative genomics of 213 strains and associated genera.</title>
        <authorList>
            <person name="Sun Z."/>
            <person name="Harris H.M."/>
            <person name="McCann A."/>
            <person name="Guo C."/>
            <person name="Argimon S."/>
            <person name="Zhang W."/>
            <person name="Yang X."/>
            <person name="Jeffery I.B."/>
            <person name="Cooney J.C."/>
            <person name="Kagawa T.F."/>
            <person name="Liu W."/>
            <person name="Song Y."/>
            <person name="Salvetti E."/>
            <person name="Wrobel A."/>
            <person name="Rasinkangas P."/>
            <person name="Parkhill J."/>
            <person name="Rea M.C."/>
            <person name="O'Sullivan O."/>
            <person name="Ritari J."/>
            <person name="Douillard F.P."/>
            <person name="Paul Ross R."/>
            <person name="Yang R."/>
            <person name="Briner A.E."/>
            <person name="Felis G.E."/>
            <person name="de Vos W.M."/>
            <person name="Barrangou R."/>
            <person name="Klaenhammer T.R."/>
            <person name="Caufield P.W."/>
            <person name="Cui Y."/>
            <person name="Zhang H."/>
            <person name="O'Toole P.W."/>
        </authorList>
    </citation>
    <scope>NUCLEOTIDE SEQUENCE [LARGE SCALE GENOMIC DNA]</scope>
    <source>
        <strain evidence="10 11">DSM 20623</strain>
    </source>
</reference>
<dbReference type="AlphaFoldDB" id="A0A0R2I330"/>
<comment type="catalytic activity">
    <reaction evidence="8">
        <text>3'-dephospho-CoA + ATP = ADP + CoA + H(+)</text>
        <dbReference type="Rhea" id="RHEA:18245"/>
        <dbReference type="ChEBI" id="CHEBI:15378"/>
        <dbReference type="ChEBI" id="CHEBI:30616"/>
        <dbReference type="ChEBI" id="CHEBI:57287"/>
        <dbReference type="ChEBI" id="CHEBI:57328"/>
        <dbReference type="ChEBI" id="CHEBI:456216"/>
        <dbReference type="EC" id="2.7.1.24"/>
    </reaction>
</comment>
<dbReference type="GeneID" id="89588544"/>
<dbReference type="NCBIfam" id="TIGR00152">
    <property type="entry name" value="dephospho-CoA kinase"/>
    <property type="match status" value="1"/>
</dbReference>
<keyword evidence="11" id="KW-1185">Reference proteome</keyword>
<dbReference type="UniPathway" id="UPA00241">
    <property type="reaction ID" value="UER00356"/>
</dbReference>
<evidence type="ECO:0000313" key="11">
    <source>
        <dbReference type="Proteomes" id="UP000051658"/>
    </source>
</evidence>
<accession>A0A0R2I330</accession>
<dbReference type="PROSITE" id="PS51219">
    <property type="entry name" value="DPCK"/>
    <property type="match status" value="1"/>
</dbReference>
<dbReference type="SUPFAM" id="SSF52540">
    <property type="entry name" value="P-loop containing nucleoside triphosphate hydrolases"/>
    <property type="match status" value="1"/>
</dbReference>
<dbReference type="InterPro" id="IPR027417">
    <property type="entry name" value="P-loop_NTPase"/>
</dbReference>
<dbReference type="HAMAP" id="MF_00376">
    <property type="entry name" value="Dephospho_CoA_kinase"/>
    <property type="match status" value="1"/>
</dbReference>
<dbReference type="Gene3D" id="3.40.50.300">
    <property type="entry name" value="P-loop containing nucleotide triphosphate hydrolases"/>
    <property type="match status" value="1"/>
</dbReference>
<evidence type="ECO:0000256" key="3">
    <source>
        <dbReference type="ARBA" id="ARBA00022679"/>
    </source>
</evidence>
<dbReference type="GO" id="GO:0004140">
    <property type="term" value="F:dephospho-CoA kinase activity"/>
    <property type="evidence" value="ECO:0007669"/>
    <property type="project" value="UniProtKB-UniRule"/>
</dbReference>
<dbReference type="EMBL" id="JQBS01000032">
    <property type="protein sequence ID" value="KRN56391.1"/>
    <property type="molecule type" value="Genomic_DNA"/>
</dbReference>
<evidence type="ECO:0000256" key="5">
    <source>
        <dbReference type="ARBA" id="ARBA00022777"/>
    </source>
</evidence>
<gene>
    <name evidence="8" type="primary">coaE</name>
    <name evidence="10" type="ORF">IV74_GL001505</name>
</gene>
<comment type="subcellular location">
    <subcellularLocation>
        <location evidence="8">Cytoplasm</location>
    </subcellularLocation>
</comment>
<evidence type="ECO:0000313" key="10">
    <source>
        <dbReference type="EMBL" id="KRN56391.1"/>
    </source>
</evidence>
<comment type="function">
    <text evidence="8">Catalyzes the phosphorylation of the 3'-hydroxyl group of dephosphocoenzyme A to form coenzyme A.</text>
</comment>
<dbReference type="RefSeq" id="WP_034570512.1">
    <property type="nucleotide sequence ID" value="NZ_JQBS01000032.1"/>
</dbReference>
<keyword evidence="4 8" id="KW-0547">Nucleotide-binding</keyword>
<evidence type="ECO:0000256" key="7">
    <source>
        <dbReference type="ARBA" id="ARBA00022993"/>
    </source>
</evidence>
<keyword evidence="3 8" id="KW-0808">Transferase</keyword>
<keyword evidence="5 8" id="KW-0418">Kinase</keyword>
<sequence length="203" mass="22671">MTVILGLTGSIATGKSTVSQLFKDFGFPVVDADLGARAVVEKGTAGLREIKTYFGDEIIHSDGSLNRQKLGKIVFEDGEKRKQLNELLKPYIRKWIMDETQKQVAKGVSLVVLDIPLLYEAEYDKVVDKVMVVAVSPAIQLERLQKRNQLSKEEALLRIHSQKSIVEKEQLADIVIDNNGSKESTKQQVEKWLGQMGFLSIKG</sequence>
<name>A0A0R2I330_CARDV</name>
<evidence type="ECO:0000256" key="9">
    <source>
        <dbReference type="NCBIfam" id="TIGR00152"/>
    </source>
</evidence>
<evidence type="ECO:0000256" key="2">
    <source>
        <dbReference type="ARBA" id="ARBA00022490"/>
    </source>
</evidence>
<dbReference type="PATRIC" id="fig|1449336.4.peg.1537"/>
<comment type="similarity">
    <text evidence="1 8">Belongs to the CoaE family.</text>
</comment>
<dbReference type="GO" id="GO:0005737">
    <property type="term" value="C:cytoplasm"/>
    <property type="evidence" value="ECO:0007669"/>
    <property type="project" value="UniProtKB-SubCell"/>
</dbReference>
<dbReference type="PANTHER" id="PTHR10695">
    <property type="entry name" value="DEPHOSPHO-COA KINASE-RELATED"/>
    <property type="match status" value="1"/>
</dbReference>
<keyword evidence="2 8" id="KW-0963">Cytoplasm</keyword>